<keyword evidence="5 6" id="KW-0472">Membrane</keyword>
<feature type="transmembrane region" description="Helical" evidence="6">
    <location>
        <begin position="244"/>
        <end position="265"/>
    </location>
</feature>
<keyword evidence="4 6" id="KW-1133">Transmembrane helix</keyword>
<feature type="transmembrane region" description="Helical" evidence="6">
    <location>
        <begin position="53"/>
        <end position="75"/>
    </location>
</feature>
<evidence type="ECO:0000259" key="7">
    <source>
        <dbReference type="Pfam" id="PF01895"/>
    </source>
</evidence>
<organism evidence="8 9">
    <name type="scientific">Fictibacillus marinisediminis</name>
    <dbReference type="NCBI Taxonomy" id="2878389"/>
    <lineage>
        <taxon>Bacteria</taxon>
        <taxon>Bacillati</taxon>
        <taxon>Bacillota</taxon>
        <taxon>Bacilli</taxon>
        <taxon>Bacillales</taxon>
        <taxon>Fictibacillaceae</taxon>
        <taxon>Fictibacillus</taxon>
    </lineage>
</organism>
<evidence type="ECO:0000256" key="2">
    <source>
        <dbReference type="ARBA" id="ARBA00022475"/>
    </source>
</evidence>
<name>A0A9X1XBL1_9BACL</name>
<dbReference type="EMBL" id="JAIWJX010000002">
    <property type="protein sequence ID" value="MCK6257719.1"/>
    <property type="molecule type" value="Genomic_DNA"/>
</dbReference>
<dbReference type="PANTHER" id="PTHR10010:SF46">
    <property type="entry name" value="SODIUM-DEPENDENT PHOSPHATE TRANSPORT PROTEIN 2B"/>
    <property type="match status" value="1"/>
</dbReference>
<keyword evidence="2" id="KW-1003">Cell membrane</keyword>
<dbReference type="InterPro" id="IPR004633">
    <property type="entry name" value="NaPi_cotrn-rel/YqeW-like"/>
</dbReference>
<feature type="transmembrane region" description="Helical" evidence="6">
    <location>
        <begin position="285"/>
        <end position="308"/>
    </location>
</feature>
<dbReference type="Proteomes" id="UP001139011">
    <property type="component" value="Unassembled WGS sequence"/>
</dbReference>
<keyword evidence="9" id="KW-1185">Reference proteome</keyword>
<evidence type="ECO:0000313" key="8">
    <source>
        <dbReference type="EMBL" id="MCK6257719.1"/>
    </source>
</evidence>
<evidence type="ECO:0000256" key="6">
    <source>
        <dbReference type="SAM" id="Phobius"/>
    </source>
</evidence>
<dbReference type="InterPro" id="IPR003841">
    <property type="entry name" value="Na/Pi_transpt"/>
</dbReference>
<dbReference type="Pfam" id="PF01895">
    <property type="entry name" value="PhoU"/>
    <property type="match status" value="2"/>
</dbReference>
<feature type="transmembrane region" description="Helical" evidence="6">
    <location>
        <begin position="134"/>
        <end position="156"/>
    </location>
</feature>
<dbReference type="SUPFAM" id="SSF109755">
    <property type="entry name" value="PhoU-like"/>
    <property type="match status" value="1"/>
</dbReference>
<evidence type="ECO:0000256" key="3">
    <source>
        <dbReference type="ARBA" id="ARBA00022692"/>
    </source>
</evidence>
<evidence type="ECO:0000256" key="5">
    <source>
        <dbReference type="ARBA" id="ARBA00023136"/>
    </source>
</evidence>
<dbReference type="NCBIfam" id="NF037997">
    <property type="entry name" value="Na_Pi_symport"/>
    <property type="match status" value="1"/>
</dbReference>
<proteinExistence type="predicted"/>
<protein>
    <submittedName>
        <fullName evidence="8">Na/Pi cotransporter family protein</fullName>
    </submittedName>
</protein>
<sequence>MLLGVQDMLFQFLGGLGLFLFGIKYLGEGLQNSAGDRLRNLLDSLTTNSFTGILAGLFVTMLIQSSSATTVLTVGLVNARMLTLRQAVGIIMGANIGTTFTAFIIGFDAAGFGLPLLAAGAFFVFFIRSYKYVFIGRILFGLGGLFYGLQLMGAGMEPLQSSLDFQNITAHLNDQPFLGIAIGTLATMILQSSSATVGILQQMFSMDLIHLNGALAVLFGDNIGTTITAVIASFGASQNAKRAALVHVLFNLIGTIIFVIIFIPYKGLIQWISSGLHLEPAMQIAFAHGIFNIGNVIILFPFISLLVFTVSKLIKDDQWSVDSKTVKLDEKVINSSPEFALHQARQELLKMADYSREGLSQALLFFQTRKNKHADTAMQYEEEINRFDRQITKFLVKLSIHSLSKNESKEHTMLLNLCKDIERIGDHMKNMIDLVCFMARNNIKLSEVTSRDFENMMILTQSCLTKAIISLETNDKPMAEEVLNIEDDIDEMEKTLRKKHIQDINNNLSTGQESVVYVDFISNLERIGDHSVNIAEAVLDR</sequence>
<dbReference type="GO" id="GO:0005886">
    <property type="term" value="C:plasma membrane"/>
    <property type="evidence" value="ECO:0007669"/>
    <property type="project" value="UniProtKB-SubCell"/>
</dbReference>
<dbReference type="Gene3D" id="1.20.58.220">
    <property type="entry name" value="Phosphate transport system protein phou homolog 2, domain 2"/>
    <property type="match status" value="1"/>
</dbReference>
<feature type="transmembrane region" description="Helical" evidence="6">
    <location>
        <begin position="87"/>
        <end position="105"/>
    </location>
</feature>
<dbReference type="Pfam" id="PF02690">
    <property type="entry name" value="Na_Pi_cotrans"/>
    <property type="match status" value="1"/>
</dbReference>
<feature type="domain" description="PhoU" evidence="7">
    <location>
        <begin position="348"/>
        <end position="434"/>
    </location>
</feature>
<comment type="caution">
    <text evidence="8">The sequence shown here is derived from an EMBL/GenBank/DDBJ whole genome shotgun (WGS) entry which is preliminary data.</text>
</comment>
<dbReference type="AlphaFoldDB" id="A0A9X1XBL1"/>
<dbReference type="GO" id="GO:0005436">
    <property type="term" value="F:sodium:phosphate symporter activity"/>
    <property type="evidence" value="ECO:0007669"/>
    <property type="project" value="InterPro"/>
</dbReference>
<feature type="domain" description="PhoU" evidence="7">
    <location>
        <begin position="455"/>
        <end position="538"/>
    </location>
</feature>
<dbReference type="GO" id="GO:0044341">
    <property type="term" value="P:sodium-dependent phosphate transport"/>
    <property type="evidence" value="ECO:0007669"/>
    <property type="project" value="InterPro"/>
</dbReference>
<dbReference type="PANTHER" id="PTHR10010">
    <property type="entry name" value="SOLUTE CARRIER FAMILY 34 SODIUM PHOSPHATE , MEMBER 2-RELATED"/>
    <property type="match status" value="1"/>
</dbReference>
<evidence type="ECO:0000256" key="4">
    <source>
        <dbReference type="ARBA" id="ARBA00022989"/>
    </source>
</evidence>
<evidence type="ECO:0000256" key="1">
    <source>
        <dbReference type="ARBA" id="ARBA00004651"/>
    </source>
</evidence>
<reference evidence="8" key="1">
    <citation type="submission" date="2021-09" db="EMBL/GenBank/DDBJ databases">
        <title>Genome analysis of Fictibacillus sp. KIGAM418 isolated from marine sediment.</title>
        <authorList>
            <person name="Seo M.-J."/>
            <person name="Cho E.-S."/>
            <person name="Hwang C.Y."/>
        </authorList>
    </citation>
    <scope>NUCLEOTIDE SEQUENCE</scope>
    <source>
        <strain evidence="8">KIGAM418</strain>
    </source>
</reference>
<evidence type="ECO:0000313" key="9">
    <source>
        <dbReference type="Proteomes" id="UP001139011"/>
    </source>
</evidence>
<dbReference type="NCBIfam" id="TIGR00704">
    <property type="entry name" value="NaPi_cotrn_rel"/>
    <property type="match status" value="1"/>
</dbReference>
<gene>
    <name evidence="8" type="ORF">LCY76_14115</name>
</gene>
<comment type="subcellular location">
    <subcellularLocation>
        <location evidence="1">Cell membrane</location>
        <topology evidence="1">Multi-pass membrane protein</topology>
    </subcellularLocation>
</comment>
<dbReference type="InterPro" id="IPR026022">
    <property type="entry name" value="PhoU_dom"/>
</dbReference>
<keyword evidence="3 6" id="KW-0812">Transmembrane</keyword>
<accession>A0A9X1XBL1</accession>
<dbReference type="InterPro" id="IPR038078">
    <property type="entry name" value="PhoU-like_sf"/>
</dbReference>
<feature type="transmembrane region" description="Helical" evidence="6">
    <location>
        <begin position="111"/>
        <end position="127"/>
    </location>
</feature>